<evidence type="ECO:0000256" key="4">
    <source>
        <dbReference type="ARBA" id="ARBA00023002"/>
    </source>
</evidence>
<dbReference type="InterPro" id="IPR028261">
    <property type="entry name" value="DPD_II"/>
</dbReference>
<comment type="subunit">
    <text evidence="10">Heterotetramer of 2 PreA and 2 PreT subunits.</text>
</comment>
<dbReference type="PROSITE" id="PS51379">
    <property type="entry name" value="4FE4S_FER_2"/>
    <property type="match status" value="1"/>
</dbReference>
<keyword evidence="14" id="KW-1185">Reference proteome</keyword>
<keyword evidence="4" id="KW-0560">Oxidoreductase</keyword>
<dbReference type="SUPFAM" id="SSF51971">
    <property type="entry name" value="Nucleotide-binding domain"/>
    <property type="match status" value="1"/>
</dbReference>
<evidence type="ECO:0000256" key="11">
    <source>
        <dbReference type="ARBA" id="ARBA00049728"/>
    </source>
</evidence>
<proteinExistence type="predicted"/>
<dbReference type="Pfam" id="PF14691">
    <property type="entry name" value="Fer4_20"/>
    <property type="match status" value="1"/>
</dbReference>
<dbReference type="AlphaFoldDB" id="A0A3R8T5V6"/>
<gene>
    <name evidence="13" type="ORF">EIP75_07305</name>
</gene>
<dbReference type="Pfam" id="PF07992">
    <property type="entry name" value="Pyr_redox_2"/>
    <property type="match status" value="1"/>
</dbReference>
<evidence type="ECO:0000256" key="1">
    <source>
        <dbReference type="ARBA" id="ARBA00001917"/>
    </source>
</evidence>
<dbReference type="Gene3D" id="3.50.50.60">
    <property type="entry name" value="FAD/NAD(P)-binding domain"/>
    <property type="match status" value="2"/>
</dbReference>
<accession>A0A3R8T5V6</accession>
<comment type="caution">
    <text evidence="13">The sequence shown here is derived from an EMBL/GenBank/DDBJ whole genome shotgun (WGS) entry which is preliminary data.</text>
</comment>
<evidence type="ECO:0000259" key="12">
    <source>
        <dbReference type="PROSITE" id="PS51379"/>
    </source>
</evidence>
<dbReference type="InterPro" id="IPR023753">
    <property type="entry name" value="FAD/NAD-binding_dom"/>
</dbReference>
<evidence type="ECO:0000256" key="3">
    <source>
        <dbReference type="ARBA" id="ARBA00022643"/>
    </source>
</evidence>
<comment type="cofactor">
    <cofactor evidence="1">
        <name>FMN</name>
        <dbReference type="ChEBI" id="CHEBI:58210"/>
    </cofactor>
</comment>
<dbReference type="SUPFAM" id="SSF46548">
    <property type="entry name" value="alpha-helical ferredoxin"/>
    <property type="match status" value="1"/>
</dbReference>
<organism evidence="13 14">
    <name type="scientific">Aquabacterium soli</name>
    <dbReference type="NCBI Taxonomy" id="2493092"/>
    <lineage>
        <taxon>Bacteria</taxon>
        <taxon>Pseudomonadati</taxon>
        <taxon>Pseudomonadota</taxon>
        <taxon>Betaproteobacteria</taxon>
        <taxon>Burkholderiales</taxon>
        <taxon>Aquabacterium</taxon>
    </lineage>
</organism>
<dbReference type="OrthoDB" id="9803192at2"/>
<evidence type="ECO:0000313" key="13">
    <source>
        <dbReference type="EMBL" id="RRS04789.1"/>
    </source>
</evidence>
<keyword evidence="2" id="KW-0285">Flavoprotein</keyword>
<feature type="domain" description="4Fe-4S ferredoxin-type" evidence="12">
    <location>
        <begin position="33"/>
        <end position="66"/>
    </location>
</feature>
<comment type="function">
    <text evidence="9">Involved in pyrimidine base degradation. Catalyzes physiologically the reduction of uracil to 5,6-dihydrouracil (DHU) by using NADH as a specific cosubstrate. It also catalyzes the reverse reaction and the reduction of thymine to 5,6-dihydrothymine (DHT).</text>
</comment>
<evidence type="ECO:0000256" key="2">
    <source>
        <dbReference type="ARBA" id="ARBA00022630"/>
    </source>
</evidence>
<comment type="catalytic activity">
    <reaction evidence="7">
        <text>5,6-dihydrothymine + NAD(+) = thymine + NADH + H(+)</text>
        <dbReference type="Rhea" id="RHEA:28791"/>
        <dbReference type="ChEBI" id="CHEBI:15378"/>
        <dbReference type="ChEBI" id="CHEBI:17821"/>
        <dbReference type="ChEBI" id="CHEBI:27468"/>
        <dbReference type="ChEBI" id="CHEBI:57540"/>
        <dbReference type="ChEBI" id="CHEBI:57945"/>
        <dbReference type="EC" id="1.3.1.1"/>
    </reaction>
</comment>
<keyword evidence="3" id="KW-0288">FMN</keyword>
<evidence type="ECO:0000256" key="7">
    <source>
        <dbReference type="ARBA" id="ARBA00047685"/>
    </source>
</evidence>
<dbReference type="PANTHER" id="PTHR43073">
    <property type="entry name" value="DIHYDROPYRIMIDINE DEHYDROGENASE [NADP(+)]"/>
    <property type="match status" value="1"/>
</dbReference>
<protein>
    <recommendedName>
        <fullName evidence="11">dihydrouracil dehydrogenase (NAD(+))</fullName>
        <ecNumber evidence="11">1.3.1.1</ecNumber>
    </recommendedName>
    <alternativeName>
        <fullName evidence="6">Dihydrothymine dehydrogenase</fullName>
    </alternativeName>
    <alternativeName>
        <fullName evidence="5">Dihydrouracil dehydrogenase</fullName>
    </alternativeName>
</protein>
<dbReference type="Gene3D" id="1.10.1060.10">
    <property type="entry name" value="Alpha-helical ferredoxin"/>
    <property type="match status" value="1"/>
</dbReference>
<evidence type="ECO:0000313" key="14">
    <source>
        <dbReference type="Proteomes" id="UP000269265"/>
    </source>
</evidence>
<dbReference type="GO" id="GO:0051536">
    <property type="term" value="F:iron-sulfur cluster binding"/>
    <property type="evidence" value="ECO:0007669"/>
    <property type="project" value="InterPro"/>
</dbReference>
<comment type="catalytic activity">
    <reaction evidence="8">
        <text>5,6-dihydrouracil + NAD(+) = uracil + NADH + H(+)</text>
        <dbReference type="Rhea" id="RHEA:20189"/>
        <dbReference type="ChEBI" id="CHEBI:15378"/>
        <dbReference type="ChEBI" id="CHEBI:15901"/>
        <dbReference type="ChEBI" id="CHEBI:17568"/>
        <dbReference type="ChEBI" id="CHEBI:57540"/>
        <dbReference type="ChEBI" id="CHEBI:57945"/>
        <dbReference type="EC" id="1.3.1.1"/>
    </reaction>
</comment>
<dbReference type="InterPro" id="IPR009051">
    <property type="entry name" value="Helical_ferredxn"/>
</dbReference>
<evidence type="ECO:0000256" key="5">
    <source>
        <dbReference type="ARBA" id="ARBA00030119"/>
    </source>
</evidence>
<dbReference type="PRINTS" id="PR00419">
    <property type="entry name" value="ADXRDTASE"/>
</dbReference>
<evidence type="ECO:0000256" key="6">
    <source>
        <dbReference type="ARBA" id="ARBA00032722"/>
    </source>
</evidence>
<dbReference type="EMBL" id="RSED01000005">
    <property type="protein sequence ID" value="RRS04789.1"/>
    <property type="molecule type" value="Genomic_DNA"/>
</dbReference>
<evidence type="ECO:0000256" key="8">
    <source>
        <dbReference type="ARBA" id="ARBA00048792"/>
    </source>
</evidence>
<dbReference type="InterPro" id="IPR017896">
    <property type="entry name" value="4Fe4S_Fe-S-bd"/>
</dbReference>
<reference evidence="13 14" key="1">
    <citation type="submission" date="2018-12" db="EMBL/GenBank/DDBJ databases">
        <title>The whole draft genome of Aquabacterium sp. SJQ9.</title>
        <authorList>
            <person name="Sun L."/>
            <person name="Gao X."/>
            <person name="Chen W."/>
            <person name="Huang K."/>
        </authorList>
    </citation>
    <scope>NUCLEOTIDE SEQUENCE [LARGE SCALE GENOMIC DNA]</scope>
    <source>
        <strain evidence="13 14">SJQ9</strain>
    </source>
</reference>
<evidence type="ECO:0000256" key="9">
    <source>
        <dbReference type="ARBA" id="ARBA00049578"/>
    </source>
</evidence>
<dbReference type="EC" id="1.3.1.1" evidence="11"/>
<dbReference type="InterPro" id="IPR036188">
    <property type="entry name" value="FAD/NAD-bd_sf"/>
</dbReference>
<name>A0A3R8T5V6_9BURK</name>
<dbReference type="RefSeq" id="WP_125242606.1">
    <property type="nucleotide sequence ID" value="NZ_RSED01000005.1"/>
</dbReference>
<dbReference type="GO" id="GO:0004159">
    <property type="term" value="F:dihydropyrimidine dehydrogenase (NAD+) activity"/>
    <property type="evidence" value="ECO:0007669"/>
    <property type="project" value="UniProtKB-EC"/>
</dbReference>
<evidence type="ECO:0000256" key="10">
    <source>
        <dbReference type="ARBA" id="ARBA00049714"/>
    </source>
</evidence>
<dbReference type="PANTHER" id="PTHR43073:SF2">
    <property type="entry name" value="DIHYDROPYRIMIDINE DEHYDROGENASE [NADP(+)]"/>
    <property type="match status" value="1"/>
</dbReference>
<dbReference type="Proteomes" id="UP000269265">
    <property type="component" value="Unassembled WGS sequence"/>
</dbReference>
<sequence>MSECPLPDVQAGRLPPADYTARFGDATPPLTAAQAVIEAERCLYCYDAPCQTACPTGIDVPTFIHRIADGNLRGAARAILEANPLGGMCARVCPTEELCEQVCVRNTEQGKPIEIGRLQRHAVEAAMAEGVAPLFTRAAPTGRRIAVVGAGPAGLACAHTLARQGHEVVILDAHEKAGGLNEYGLASYKTAGDFAQREIRWLLSIGGITVQPGWRLSSAAQLEELRAQYDAVFLGLGLGAVNQLGLPDEYALKGVRNAVDFIAELRQTPDLSTLPIGRRVVVIGGGMTAVDAAVQAKLLGAEEVTMVYRRGPEAMSASRDEQQWAQTNGVTIRHWLAPAALQSVDGHVNGITLSHQHLVDGRVKPTGEQEVLAADMVLKAIGQRFEESAWAADAGFALQDGRLAVNDMGQTSLPGVWAGGDCRAGGRDLTVEAVEDGKQAAKAIHFQLSKQAALAALA</sequence>